<name>A0AA39LYG4_9BILA</name>
<dbReference type="EMBL" id="JAUCMV010000002">
    <property type="protein sequence ID" value="KAK0414886.1"/>
    <property type="molecule type" value="Genomic_DNA"/>
</dbReference>
<comment type="caution">
    <text evidence="4">The sequence shown here is derived from an EMBL/GenBank/DDBJ whole genome shotgun (WGS) entry which is preliminary data.</text>
</comment>
<dbReference type="InterPro" id="IPR042235">
    <property type="entry name" value="ZP-C_dom"/>
</dbReference>
<evidence type="ECO:0000313" key="5">
    <source>
        <dbReference type="Proteomes" id="UP001175271"/>
    </source>
</evidence>
<evidence type="ECO:0000259" key="3">
    <source>
        <dbReference type="PROSITE" id="PS51034"/>
    </source>
</evidence>
<dbReference type="Gene3D" id="2.60.40.4100">
    <property type="entry name" value="Zona pellucida, ZP-C domain"/>
    <property type="match status" value="1"/>
</dbReference>
<evidence type="ECO:0000256" key="1">
    <source>
        <dbReference type="ARBA" id="ARBA00023157"/>
    </source>
</evidence>
<sequence>MFVNAAVHLHPWFCENGIFFICNKEPANRDSMGANMCLGALLLSLLSTVVVIVADHASLVEHQSVTCGKDMITVDLNFKSTFDGVVFAENHFEDCHWPGGNSRNLKLELMIKGNRSRCGGYTNKLNGEYSLLLIVTPLKHVVTEEMIALKVRCVYADFVNVTLTMAPNQMTIRDLYNLDSVSEVTSVPPAPIPFMTLRESHSADGRITQEAYVGQRLTLDISMVGSENEKSTFFVHSCFAHDGTNSPDARVTVVDSKGCAMALPRAIESPLFTTAPTERPKHVYVHLYGFQFTSSQTVHFLCQVRPCQSTEDCAQCDPQISNSSFENSKEVSLAVQIHPQYQKNQNSTQAALIQADSPDCVSTGLLIASSMITLFICIILTLSVRHFCLKHEEESCSSSAYASTMSREERFVEPAFEFSSTWHDFKLT</sequence>
<gene>
    <name evidence="4" type="ORF">QR680_011660</name>
</gene>
<keyword evidence="1" id="KW-1015">Disulfide bond</keyword>
<proteinExistence type="predicted"/>
<keyword evidence="5" id="KW-1185">Reference proteome</keyword>
<dbReference type="InterPro" id="IPR055355">
    <property type="entry name" value="ZP-C"/>
</dbReference>
<dbReference type="Proteomes" id="UP001175271">
    <property type="component" value="Unassembled WGS sequence"/>
</dbReference>
<protein>
    <recommendedName>
        <fullName evidence="3">ZP domain-containing protein</fullName>
    </recommendedName>
</protein>
<evidence type="ECO:0000256" key="2">
    <source>
        <dbReference type="SAM" id="Phobius"/>
    </source>
</evidence>
<dbReference type="InterPro" id="IPR001507">
    <property type="entry name" value="ZP_dom"/>
</dbReference>
<feature type="transmembrane region" description="Helical" evidence="2">
    <location>
        <begin position="364"/>
        <end position="384"/>
    </location>
</feature>
<keyword evidence="2" id="KW-0812">Transmembrane</keyword>
<feature type="domain" description="ZP" evidence="3">
    <location>
        <begin position="66"/>
        <end position="323"/>
    </location>
</feature>
<dbReference type="SMART" id="SM00241">
    <property type="entry name" value="ZP"/>
    <property type="match status" value="1"/>
</dbReference>
<dbReference type="PANTHER" id="PTHR46560:SF13">
    <property type="entry name" value="ZP DOMAIN-CONTAINING PROTEIN"/>
    <property type="match status" value="1"/>
</dbReference>
<dbReference type="PROSITE" id="PS51034">
    <property type="entry name" value="ZP_2"/>
    <property type="match status" value="1"/>
</dbReference>
<dbReference type="PANTHER" id="PTHR46560">
    <property type="entry name" value="CYPHER, ISOFORM B"/>
    <property type="match status" value="1"/>
</dbReference>
<accession>A0AA39LYG4</accession>
<organism evidence="4 5">
    <name type="scientific">Steinernema hermaphroditum</name>
    <dbReference type="NCBI Taxonomy" id="289476"/>
    <lineage>
        <taxon>Eukaryota</taxon>
        <taxon>Metazoa</taxon>
        <taxon>Ecdysozoa</taxon>
        <taxon>Nematoda</taxon>
        <taxon>Chromadorea</taxon>
        <taxon>Rhabditida</taxon>
        <taxon>Tylenchina</taxon>
        <taxon>Panagrolaimomorpha</taxon>
        <taxon>Strongyloidoidea</taxon>
        <taxon>Steinernematidae</taxon>
        <taxon>Steinernema</taxon>
    </lineage>
</organism>
<keyword evidence="2" id="KW-1133">Transmembrane helix</keyword>
<evidence type="ECO:0000313" key="4">
    <source>
        <dbReference type="EMBL" id="KAK0414886.1"/>
    </source>
</evidence>
<dbReference type="Pfam" id="PF00100">
    <property type="entry name" value="Zona_pellucida"/>
    <property type="match status" value="1"/>
</dbReference>
<keyword evidence="2" id="KW-0472">Membrane</keyword>
<dbReference type="AlphaFoldDB" id="A0AA39LYG4"/>
<reference evidence="4" key="1">
    <citation type="submission" date="2023-06" db="EMBL/GenBank/DDBJ databases">
        <title>Genomic analysis of the entomopathogenic nematode Steinernema hermaphroditum.</title>
        <authorList>
            <person name="Schwarz E.M."/>
            <person name="Heppert J.K."/>
            <person name="Baniya A."/>
            <person name="Schwartz H.T."/>
            <person name="Tan C.-H."/>
            <person name="Antoshechkin I."/>
            <person name="Sternberg P.W."/>
            <person name="Goodrich-Blair H."/>
            <person name="Dillman A.R."/>
        </authorList>
    </citation>
    <scope>NUCLEOTIDE SEQUENCE</scope>
    <source>
        <strain evidence="4">PS9179</strain>
        <tissue evidence="4">Whole animal</tissue>
    </source>
</reference>